<gene>
    <name evidence="1" type="ORF">M440DRAFT_1168135</name>
</gene>
<reference evidence="1 2" key="1">
    <citation type="submission" date="2016-07" db="EMBL/GenBank/DDBJ databases">
        <title>Multiple horizontal gene transfer events from other fungi enriched the ability of initially mycotrophic Trichoderma (Ascomycota) to feed on dead plant biomass.</title>
        <authorList>
            <consortium name="DOE Joint Genome Institute"/>
            <person name="Aerts A."/>
            <person name="Atanasova L."/>
            <person name="Chenthamara K."/>
            <person name="Zhang J."/>
            <person name="Grujic M."/>
            <person name="Henrissat B."/>
            <person name="Kuo A."/>
            <person name="Salamov A."/>
            <person name="Lipzen A."/>
            <person name="Labutti K."/>
            <person name="Barry K."/>
            <person name="Miao Y."/>
            <person name="Rahimi M.J."/>
            <person name="Shen Q."/>
            <person name="Grigoriev I.V."/>
            <person name="Kubicek C.P."/>
            <person name="Druzhinina I.S."/>
        </authorList>
    </citation>
    <scope>NUCLEOTIDE SEQUENCE [LARGE SCALE GENOMIC DNA]</scope>
    <source>
        <strain evidence="1 2">ATCC 18648</strain>
    </source>
</reference>
<dbReference type="AlphaFoldDB" id="A0A2T4CCV9"/>
<evidence type="ECO:0000313" key="1">
    <source>
        <dbReference type="EMBL" id="PTB79368.1"/>
    </source>
</evidence>
<accession>A0A2T4CCV9</accession>
<organism evidence="1 2">
    <name type="scientific">Trichoderma longibrachiatum ATCC 18648</name>
    <dbReference type="NCBI Taxonomy" id="983965"/>
    <lineage>
        <taxon>Eukaryota</taxon>
        <taxon>Fungi</taxon>
        <taxon>Dikarya</taxon>
        <taxon>Ascomycota</taxon>
        <taxon>Pezizomycotina</taxon>
        <taxon>Sordariomycetes</taxon>
        <taxon>Hypocreomycetidae</taxon>
        <taxon>Hypocreales</taxon>
        <taxon>Hypocreaceae</taxon>
        <taxon>Trichoderma</taxon>
    </lineage>
</organism>
<evidence type="ECO:0000313" key="2">
    <source>
        <dbReference type="Proteomes" id="UP000240760"/>
    </source>
</evidence>
<dbReference type="EMBL" id="KZ679128">
    <property type="protein sequence ID" value="PTB79368.1"/>
    <property type="molecule type" value="Genomic_DNA"/>
</dbReference>
<sequence length="178" mass="19866">MLGTTRLTKRSLAVATSAMTRWPGQLDAPASLRSRLAVSTSVAVRIPLLPLHLWGGEARASPLGAQHGVHAYLRCVECLRGQGQCIECISRPRPQALLPSDMRRRCCFRLWRCVRSTLPRTARTLNPRLTWIIGPRLRWFLPLSLRAKVSVVTCGQIVNRLQGRRGPRSWAPAEVALC</sequence>
<protein>
    <submittedName>
        <fullName evidence="1">Uncharacterized protein</fullName>
    </submittedName>
</protein>
<keyword evidence="2" id="KW-1185">Reference proteome</keyword>
<proteinExistence type="predicted"/>
<dbReference type="Proteomes" id="UP000240760">
    <property type="component" value="Unassembled WGS sequence"/>
</dbReference>
<name>A0A2T4CCV9_TRILO</name>